<dbReference type="AlphaFoldDB" id="A0A7I7KZ86"/>
<evidence type="ECO:0000313" key="2">
    <source>
        <dbReference type="Proteomes" id="UP000465866"/>
    </source>
</evidence>
<evidence type="ECO:0008006" key="3">
    <source>
        <dbReference type="Google" id="ProtNLM"/>
    </source>
</evidence>
<dbReference type="Proteomes" id="UP000465866">
    <property type="component" value="Chromosome"/>
</dbReference>
<reference evidence="1 2" key="1">
    <citation type="journal article" date="2019" name="Emerg. Microbes Infect.">
        <title>Comprehensive subspecies identification of 175 nontuberculous mycobacteria species based on 7547 genomic profiles.</title>
        <authorList>
            <person name="Matsumoto Y."/>
            <person name="Kinjo T."/>
            <person name="Motooka D."/>
            <person name="Nabeya D."/>
            <person name="Jung N."/>
            <person name="Uechi K."/>
            <person name="Horii T."/>
            <person name="Iida T."/>
            <person name="Fujita J."/>
            <person name="Nakamura S."/>
        </authorList>
    </citation>
    <scope>NUCLEOTIDE SEQUENCE [LARGE SCALE GENOMIC DNA]</scope>
    <source>
        <strain evidence="1 2">JCM 12404</strain>
    </source>
</reference>
<sequence>MTRPELRVSAVQRELPRLPVIRNLGGCGVTILARVIAALPEVVLLSETNPRSSALYNGYLNPIVQIRKWSPELAAAISTFDEHELGYPPRFGELLECLHSASEKLGRNLVVRDFNYVDFIGIPFVWPVAHASSLDLAVAGRFCLSPIVVVRHPGDQLASLRSHRAIRANLTAEHYLNSYFTFLDAMKGAPLFRYEDIVADPRSYFPQICSQLGLGWDLSALERIASIDQVTGNPDGNKESVIREPRKTDAAALADEELRRFGSYSQLLIEMGYSA</sequence>
<dbReference type="KEGG" id="mcoo:MCOO_26570"/>
<keyword evidence="2" id="KW-1185">Reference proteome</keyword>
<dbReference type="RefSeq" id="WP_163776762.1">
    <property type="nucleotide sequence ID" value="NZ_AP022569.1"/>
</dbReference>
<organism evidence="1 2">
    <name type="scientific">Mycobacterium cookii</name>
    <dbReference type="NCBI Taxonomy" id="1775"/>
    <lineage>
        <taxon>Bacteria</taxon>
        <taxon>Bacillati</taxon>
        <taxon>Actinomycetota</taxon>
        <taxon>Actinomycetes</taxon>
        <taxon>Mycobacteriales</taxon>
        <taxon>Mycobacteriaceae</taxon>
        <taxon>Mycobacterium</taxon>
    </lineage>
</organism>
<dbReference type="EMBL" id="AP022569">
    <property type="protein sequence ID" value="BBX46642.1"/>
    <property type="molecule type" value="Genomic_DNA"/>
</dbReference>
<dbReference type="Gene3D" id="3.40.50.300">
    <property type="entry name" value="P-loop containing nucleotide triphosphate hydrolases"/>
    <property type="match status" value="1"/>
</dbReference>
<evidence type="ECO:0000313" key="1">
    <source>
        <dbReference type="EMBL" id="BBX46642.1"/>
    </source>
</evidence>
<accession>A0A7I7KZ86</accession>
<protein>
    <recommendedName>
        <fullName evidence="3">Sulfotransferase family protein</fullName>
    </recommendedName>
</protein>
<dbReference type="InterPro" id="IPR027417">
    <property type="entry name" value="P-loop_NTPase"/>
</dbReference>
<proteinExistence type="predicted"/>
<dbReference type="SUPFAM" id="SSF52540">
    <property type="entry name" value="P-loop containing nucleoside triphosphate hydrolases"/>
    <property type="match status" value="1"/>
</dbReference>
<gene>
    <name evidence="1" type="ORF">MCOO_26570</name>
</gene>
<name>A0A7I7KZ86_9MYCO</name>